<organism evidence="4 5">
    <name type="scientific">Jutongia hominis</name>
    <dbReference type="NCBI Taxonomy" id="2763664"/>
    <lineage>
        <taxon>Bacteria</taxon>
        <taxon>Bacillati</taxon>
        <taxon>Bacillota</taxon>
        <taxon>Clostridia</taxon>
        <taxon>Lachnospirales</taxon>
        <taxon>Lachnospiraceae</taxon>
        <taxon>Jutongia</taxon>
    </lineage>
</organism>
<evidence type="ECO:0000313" key="4">
    <source>
        <dbReference type="EMBL" id="MBC8557025.1"/>
    </source>
</evidence>
<feature type="transmembrane region" description="Helical" evidence="1">
    <location>
        <begin position="138"/>
        <end position="160"/>
    </location>
</feature>
<dbReference type="PANTHER" id="PTHR33121:SF70">
    <property type="entry name" value="SIGNALING PROTEIN YKOW"/>
    <property type="match status" value="1"/>
</dbReference>
<dbReference type="InterPro" id="IPR050706">
    <property type="entry name" value="Cyclic-di-GMP_PDE-like"/>
</dbReference>
<dbReference type="Proteomes" id="UP000637513">
    <property type="component" value="Unassembled WGS sequence"/>
</dbReference>
<protein>
    <submittedName>
        <fullName evidence="4">EAL domain-containing protein</fullName>
    </submittedName>
</protein>
<accession>A0ABR7MTB2</accession>
<dbReference type="Pfam" id="PF00990">
    <property type="entry name" value="GGDEF"/>
    <property type="match status" value="1"/>
</dbReference>
<keyword evidence="1" id="KW-0472">Membrane</keyword>
<dbReference type="Gene3D" id="3.20.20.450">
    <property type="entry name" value="EAL domain"/>
    <property type="match status" value="1"/>
</dbReference>
<feature type="transmembrane region" description="Helical" evidence="1">
    <location>
        <begin position="106"/>
        <end position="126"/>
    </location>
</feature>
<feature type="domain" description="GGDEF" evidence="3">
    <location>
        <begin position="243"/>
        <end position="374"/>
    </location>
</feature>
<name>A0ABR7MTB2_9FIRM</name>
<keyword evidence="5" id="KW-1185">Reference proteome</keyword>
<dbReference type="InterPro" id="IPR029787">
    <property type="entry name" value="Nucleotide_cyclase"/>
</dbReference>
<dbReference type="SMART" id="SM00052">
    <property type="entry name" value="EAL"/>
    <property type="match status" value="1"/>
</dbReference>
<feature type="transmembrane region" description="Helical" evidence="1">
    <location>
        <begin position="36"/>
        <end position="55"/>
    </location>
</feature>
<reference evidence="4 5" key="1">
    <citation type="submission" date="2020-08" db="EMBL/GenBank/DDBJ databases">
        <title>Genome public.</title>
        <authorList>
            <person name="Liu C."/>
            <person name="Sun Q."/>
        </authorList>
    </citation>
    <scope>NUCLEOTIDE SEQUENCE [LARGE SCALE GENOMIC DNA]</scope>
    <source>
        <strain evidence="4 5">BX3</strain>
    </source>
</reference>
<dbReference type="InterPro" id="IPR001633">
    <property type="entry name" value="EAL_dom"/>
</dbReference>
<dbReference type="InterPro" id="IPR000160">
    <property type="entry name" value="GGDEF_dom"/>
</dbReference>
<dbReference type="PROSITE" id="PS50883">
    <property type="entry name" value="EAL"/>
    <property type="match status" value="1"/>
</dbReference>
<keyword evidence="1" id="KW-0812">Transmembrane</keyword>
<keyword evidence="1" id="KW-1133">Transmembrane helix</keyword>
<comment type="caution">
    <text evidence="4">The sequence shown here is derived from an EMBL/GenBank/DDBJ whole genome shotgun (WGS) entry which is preliminary data.</text>
</comment>
<dbReference type="Pfam" id="PF00563">
    <property type="entry name" value="EAL"/>
    <property type="match status" value="1"/>
</dbReference>
<dbReference type="EMBL" id="JACRSW010000015">
    <property type="protein sequence ID" value="MBC8557025.1"/>
    <property type="molecule type" value="Genomic_DNA"/>
</dbReference>
<dbReference type="SUPFAM" id="SSF141868">
    <property type="entry name" value="EAL domain-like"/>
    <property type="match status" value="1"/>
</dbReference>
<proteinExistence type="predicted"/>
<sequence length="636" mass="74274">MINEVHFEIASAAFLALLFFTDLFKRQLPIKKVITFQVLLCVMMLCSFSTADYILTMRYSTSVLLNTTIYTGTMIIGLFCVMATHWHVMSLTYRLDRKTLRVKIDLCLFGIMILIIALSPWTHWYYTISLQGEYHKTIIAYLMIAVLCIYLITDLIYLWYGAREYSLRRKLMCSCMLVCFLTVAFRDVSNSQSYIFCNVFVVLFLYVYYLSLQSPDFYVDNVTGSFNRNGFEESLYERIAYHVPTACFMVRVRNFGAMASVYGDEVLLKVQKLILELIEKKCHADVIFHVGSSSFAILLDTKEQVEELYDYLKENLLKVWIIDDEIINHEYSFYQVLYPEDEIGFDEIMQRIHYARSDHEGHHKPGELIHLGKTAIQDITRAKEVAHLVEEAIMDNSIEINLQPIYSFSRNMITSVEVLARLKDHEKNYINPEYFIHIAEENHSIIALGEQIFRKACIFASQYHIFDYGIEEMNINLSPVQCRYDNLIERFVEIAKEYDIPMDHIHLEITESEFTDKEAVDRTLHRFSEKGVKVALDDFGTGFSTIANILELPVDYVKIDKSLVWSYATGKNQFLNDMMPMIKAEGKKIIAEGIESEEQMDIIRKLNGDYLQGYYFSKPLKESEFVRYIKKYNGFR</sequence>
<feature type="domain" description="EAL" evidence="2">
    <location>
        <begin position="382"/>
        <end position="633"/>
    </location>
</feature>
<feature type="transmembrane region" description="Helical" evidence="1">
    <location>
        <begin position="6"/>
        <end position="24"/>
    </location>
</feature>
<gene>
    <name evidence="4" type="ORF">H8700_04805</name>
</gene>
<evidence type="ECO:0000256" key="1">
    <source>
        <dbReference type="SAM" id="Phobius"/>
    </source>
</evidence>
<dbReference type="InterPro" id="IPR043128">
    <property type="entry name" value="Rev_trsase/Diguanyl_cyclase"/>
</dbReference>
<dbReference type="SMART" id="SM00267">
    <property type="entry name" value="GGDEF"/>
    <property type="match status" value="1"/>
</dbReference>
<dbReference type="CDD" id="cd01948">
    <property type="entry name" value="EAL"/>
    <property type="match status" value="1"/>
</dbReference>
<dbReference type="PROSITE" id="PS50887">
    <property type="entry name" value="GGDEF"/>
    <property type="match status" value="1"/>
</dbReference>
<feature type="transmembrane region" description="Helical" evidence="1">
    <location>
        <begin position="67"/>
        <end position="86"/>
    </location>
</feature>
<dbReference type="SUPFAM" id="SSF55073">
    <property type="entry name" value="Nucleotide cyclase"/>
    <property type="match status" value="1"/>
</dbReference>
<dbReference type="InterPro" id="IPR035919">
    <property type="entry name" value="EAL_sf"/>
</dbReference>
<dbReference type="Gene3D" id="3.30.70.270">
    <property type="match status" value="1"/>
</dbReference>
<dbReference type="RefSeq" id="WP_249303889.1">
    <property type="nucleotide sequence ID" value="NZ_JACRSW010000015.1"/>
</dbReference>
<feature type="transmembrane region" description="Helical" evidence="1">
    <location>
        <begin position="191"/>
        <end position="209"/>
    </location>
</feature>
<evidence type="ECO:0000313" key="5">
    <source>
        <dbReference type="Proteomes" id="UP000637513"/>
    </source>
</evidence>
<evidence type="ECO:0000259" key="2">
    <source>
        <dbReference type="PROSITE" id="PS50883"/>
    </source>
</evidence>
<evidence type="ECO:0000259" key="3">
    <source>
        <dbReference type="PROSITE" id="PS50887"/>
    </source>
</evidence>
<dbReference type="PANTHER" id="PTHR33121">
    <property type="entry name" value="CYCLIC DI-GMP PHOSPHODIESTERASE PDEF"/>
    <property type="match status" value="1"/>
</dbReference>